<name>B3T273_9ZZZZ</name>
<proteinExistence type="predicted"/>
<accession>B3T273</accession>
<feature type="compositionally biased region" description="Low complexity" evidence="1">
    <location>
        <begin position="74"/>
        <end position="94"/>
    </location>
</feature>
<feature type="region of interest" description="Disordered" evidence="1">
    <location>
        <begin position="17"/>
        <end position="123"/>
    </location>
</feature>
<dbReference type="AlphaFoldDB" id="B3T273"/>
<dbReference type="EMBL" id="EU016582">
    <property type="protein sequence ID" value="ABZ06682.1"/>
    <property type="molecule type" value="Genomic_DNA"/>
</dbReference>
<sequence>MFLCHCWYHVAVTSHKRSADTLQTDDHRTIPMTEDQPCTLSEESTRPNPARPPKWRVWSRGRERFTATQANAARSPSRTTGPPSPQSKTSWSSSGQRMSSTPHPAPITNCPLKPWKSAPRSAP</sequence>
<evidence type="ECO:0000313" key="2">
    <source>
        <dbReference type="EMBL" id="ABZ06682.1"/>
    </source>
</evidence>
<evidence type="ECO:0000256" key="1">
    <source>
        <dbReference type="SAM" id="MobiDB-lite"/>
    </source>
</evidence>
<organism evidence="2">
    <name type="scientific">uncultured marine microorganism HF4000_137B17</name>
    <dbReference type="NCBI Taxonomy" id="455523"/>
    <lineage>
        <taxon>unclassified sequences</taxon>
        <taxon>environmental samples</taxon>
    </lineage>
</organism>
<gene>
    <name evidence="2" type="ORF">ALOHA_HF4000137B17ctg1g19</name>
</gene>
<protein>
    <submittedName>
        <fullName evidence="2">Uncharacterized protein</fullName>
    </submittedName>
</protein>
<reference evidence="2" key="1">
    <citation type="journal article" date="2008" name="ISME J.">
        <title>Genomic patterns of recombination, clonal divergence and environment in marine microbial populations.</title>
        <authorList>
            <person name="Konstantinidis K.T."/>
            <person name="Delong E.F."/>
        </authorList>
    </citation>
    <scope>NUCLEOTIDE SEQUENCE</scope>
</reference>